<protein>
    <recommendedName>
        <fullName evidence="8">PIN domain-containing protein</fullName>
    </recommendedName>
</protein>
<accession>W4LS62</accession>
<keyword evidence="10" id="KW-1185">Reference proteome</keyword>
<dbReference type="EMBL" id="AZHW01000295">
    <property type="protein sequence ID" value="ETX00879.1"/>
    <property type="molecule type" value="Genomic_DNA"/>
</dbReference>
<dbReference type="PANTHER" id="PTHR33653:SF1">
    <property type="entry name" value="RIBONUCLEASE VAPC2"/>
    <property type="match status" value="1"/>
</dbReference>
<organism evidence="9 10">
    <name type="scientific">Entotheonella factor</name>
    <dbReference type="NCBI Taxonomy" id="1429438"/>
    <lineage>
        <taxon>Bacteria</taxon>
        <taxon>Pseudomonadati</taxon>
        <taxon>Nitrospinota/Tectimicrobiota group</taxon>
        <taxon>Candidatus Tectimicrobiota</taxon>
        <taxon>Candidatus Entotheonellia</taxon>
        <taxon>Candidatus Entotheonellales</taxon>
        <taxon>Candidatus Entotheonellaceae</taxon>
        <taxon>Candidatus Entotheonella</taxon>
    </lineage>
</organism>
<keyword evidence="4" id="KW-0479">Metal-binding</keyword>
<dbReference type="PANTHER" id="PTHR33653">
    <property type="entry name" value="RIBONUCLEASE VAPC2"/>
    <property type="match status" value="1"/>
</dbReference>
<evidence type="ECO:0000256" key="3">
    <source>
        <dbReference type="ARBA" id="ARBA00022722"/>
    </source>
</evidence>
<feature type="non-terminal residue" evidence="9">
    <location>
        <position position="139"/>
    </location>
</feature>
<comment type="similarity">
    <text evidence="7">Belongs to the PINc/VapC protein family.</text>
</comment>
<evidence type="ECO:0000256" key="2">
    <source>
        <dbReference type="ARBA" id="ARBA00022649"/>
    </source>
</evidence>
<sequence length="139" mass="15988">MAYLFDTNAISEALRQRPNPDFMRWLQVLPREDQFTSTVVVAELYVAANRSAGRERWLRRIEEDILSTMTILPFELECARMYGRLRAQLLDAGTPIGDIDTQIAATALYHRLIVVTANIRHFERVDGLQLYTFTPGKKS</sequence>
<dbReference type="InterPro" id="IPR022907">
    <property type="entry name" value="VapC_family"/>
</dbReference>
<evidence type="ECO:0000313" key="9">
    <source>
        <dbReference type="EMBL" id="ETX00879.1"/>
    </source>
</evidence>
<dbReference type="HAMAP" id="MF_00265">
    <property type="entry name" value="VapC_Nob1"/>
    <property type="match status" value="1"/>
</dbReference>
<dbReference type="GO" id="GO:0046872">
    <property type="term" value="F:metal ion binding"/>
    <property type="evidence" value="ECO:0007669"/>
    <property type="project" value="UniProtKB-KW"/>
</dbReference>
<evidence type="ECO:0000259" key="8">
    <source>
        <dbReference type="Pfam" id="PF01850"/>
    </source>
</evidence>
<dbReference type="SUPFAM" id="SSF88723">
    <property type="entry name" value="PIN domain-like"/>
    <property type="match status" value="1"/>
</dbReference>
<comment type="cofactor">
    <cofactor evidence="1">
        <name>Mg(2+)</name>
        <dbReference type="ChEBI" id="CHEBI:18420"/>
    </cofactor>
</comment>
<dbReference type="Gene3D" id="3.40.50.1010">
    <property type="entry name" value="5'-nuclease"/>
    <property type="match status" value="1"/>
</dbReference>
<keyword evidence="3" id="KW-0540">Nuclease</keyword>
<keyword evidence="5" id="KW-0378">Hydrolase</keyword>
<evidence type="ECO:0000256" key="7">
    <source>
        <dbReference type="ARBA" id="ARBA00038093"/>
    </source>
</evidence>
<dbReference type="GO" id="GO:0016787">
    <property type="term" value="F:hydrolase activity"/>
    <property type="evidence" value="ECO:0007669"/>
    <property type="project" value="UniProtKB-KW"/>
</dbReference>
<dbReference type="AlphaFoldDB" id="W4LS62"/>
<proteinExistence type="inferred from homology"/>
<evidence type="ECO:0000256" key="1">
    <source>
        <dbReference type="ARBA" id="ARBA00001946"/>
    </source>
</evidence>
<dbReference type="Pfam" id="PF01850">
    <property type="entry name" value="PIN"/>
    <property type="match status" value="1"/>
</dbReference>
<evidence type="ECO:0000256" key="4">
    <source>
        <dbReference type="ARBA" id="ARBA00022723"/>
    </source>
</evidence>
<dbReference type="Proteomes" id="UP000019141">
    <property type="component" value="Unassembled WGS sequence"/>
</dbReference>
<evidence type="ECO:0000313" key="10">
    <source>
        <dbReference type="Proteomes" id="UP000019141"/>
    </source>
</evidence>
<keyword evidence="6" id="KW-0460">Magnesium</keyword>
<evidence type="ECO:0000256" key="6">
    <source>
        <dbReference type="ARBA" id="ARBA00022842"/>
    </source>
</evidence>
<dbReference type="CDD" id="cd18752">
    <property type="entry name" value="PIN_VapC4-5_FitB-like"/>
    <property type="match status" value="1"/>
</dbReference>
<keyword evidence="2" id="KW-1277">Toxin-antitoxin system</keyword>
<evidence type="ECO:0000256" key="5">
    <source>
        <dbReference type="ARBA" id="ARBA00022801"/>
    </source>
</evidence>
<reference evidence="9 10" key="1">
    <citation type="journal article" date="2014" name="Nature">
        <title>An environmental bacterial taxon with a large and distinct metabolic repertoire.</title>
        <authorList>
            <person name="Wilson M.C."/>
            <person name="Mori T."/>
            <person name="Ruckert C."/>
            <person name="Uria A.R."/>
            <person name="Helf M.J."/>
            <person name="Takada K."/>
            <person name="Gernert C."/>
            <person name="Steffens U.A."/>
            <person name="Heycke N."/>
            <person name="Schmitt S."/>
            <person name="Rinke C."/>
            <person name="Helfrich E.J."/>
            <person name="Brachmann A.O."/>
            <person name="Gurgui C."/>
            <person name="Wakimoto T."/>
            <person name="Kracht M."/>
            <person name="Crusemann M."/>
            <person name="Hentschel U."/>
            <person name="Abe I."/>
            <person name="Matsunaga S."/>
            <person name="Kalinowski J."/>
            <person name="Takeyama H."/>
            <person name="Piel J."/>
        </authorList>
    </citation>
    <scope>NUCLEOTIDE SEQUENCE [LARGE SCALE GENOMIC DNA]</scope>
    <source>
        <strain evidence="10">TSY1</strain>
    </source>
</reference>
<dbReference type="HOGENOM" id="CLU_118482_3_2_7"/>
<dbReference type="GO" id="GO:0004540">
    <property type="term" value="F:RNA nuclease activity"/>
    <property type="evidence" value="ECO:0007669"/>
    <property type="project" value="InterPro"/>
</dbReference>
<dbReference type="InterPro" id="IPR050556">
    <property type="entry name" value="Type_II_TA_system_RNase"/>
</dbReference>
<gene>
    <name evidence="9" type="ORF">ETSY1_09525</name>
</gene>
<name>W4LS62_ENTF1</name>
<feature type="domain" description="PIN" evidence="8">
    <location>
        <begin position="3"/>
        <end position="127"/>
    </location>
</feature>
<dbReference type="InterPro" id="IPR029060">
    <property type="entry name" value="PIN-like_dom_sf"/>
</dbReference>
<comment type="caution">
    <text evidence="9">The sequence shown here is derived from an EMBL/GenBank/DDBJ whole genome shotgun (WGS) entry which is preliminary data.</text>
</comment>
<dbReference type="InterPro" id="IPR002716">
    <property type="entry name" value="PIN_dom"/>
</dbReference>